<dbReference type="EMBL" id="JAINWA010000003">
    <property type="protein sequence ID" value="MCD1655268.1"/>
    <property type="molecule type" value="Genomic_DNA"/>
</dbReference>
<keyword evidence="1" id="KW-0732">Signal</keyword>
<evidence type="ECO:0008006" key="4">
    <source>
        <dbReference type="Google" id="ProtNLM"/>
    </source>
</evidence>
<comment type="caution">
    <text evidence="2">The sequence shown here is derived from an EMBL/GenBank/DDBJ whole genome shotgun (WGS) entry which is preliminary data.</text>
</comment>
<gene>
    <name evidence="2" type="ORF">K7J14_11250</name>
</gene>
<accession>A0AAE3EKP5</accession>
<feature type="chain" id="PRO_5041902691" description="DUF4369 domain-containing protein" evidence="1">
    <location>
        <begin position="37"/>
        <end position="268"/>
    </location>
</feature>
<proteinExistence type="predicted"/>
<dbReference type="AlphaFoldDB" id="A0AAE3EKP5"/>
<evidence type="ECO:0000313" key="2">
    <source>
        <dbReference type="EMBL" id="MCD1655268.1"/>
    </source>
</evidence>
<protein>
    <recommendedName>
        <fullName evidence="4">DUF4369 domain-containing protein</fullName>
    </recommendedName>
</protein>
<name>A0AAE3EKP5_9SPIR</name>
<sequence length="268" mass="29944">MMHTRQTNRKGKTQRPAASRSISAAAALLVAAAVIAASGCASNASKREINGWKLTETEEGAALVRYEKDRLRILGEISEEETEGRVFTVREVRWFSNWNDGWTEAVLFADGTARLVPSEKKGETAVFEGPVLLDEPYSAAIRYRDTVIVGAEAASAFKRRLDRIEAAVEFLSAREELRERAKSRKTFIRGAGSLLFPEVYGYPDGSRPGPKQADNRSKAEGISWDLAYSAEYIPAELAEIRNSGTLFRDWEETADLFYFIFIMRSDTK</sequence>
<dbReference type="Proteomes" id="UP001198163">
    <property type="component" value="Unassembled WGS sequence"/>
</dbReference>
<feature type="signal peptide" evidence="1">
    <location>
        <begin position="1"/>
        <end position="36"/>
    </location>
</feature>
<evidence type="ECO:0000256" key="1">
    <source>
        <dbReference type="SAM" id="SignalP"/>
    </source>
</evidence>
<organism evidence="2 3">
    <name type="scientific">Teretinema zuelzerae</name>
    <dbReference type="NCBI Taxonomy" id="156"/>
    <lineage>
        <taxon>Bacteria</taxon>
        <taxon>Pseudomonadati</taxon>
        <taxon>Spirochaetota</taxon>
        <taxon>Spirochaetia</taxon>
        <taxon>Spirochaetales</taxon>
        <taxon>Treponemataceae</taxon>
        <taxon>Teretinema</taxon>
    </lineage>
</organism>
<keyword evidence="3" id="KW-1185">Reference proteome</keyword>
<evidence type="ECO:0000313" key="3">
    <source>
        <dbReference type="Proteomes" id="UP001198163"/>
    </source>
</evidence>
<reference evidence="2" key="1">
    <citation type="submission" date="2021-08" db="EMBL/GenBank/DDBJ databases">
        <title>Comparative analyses of Brucepasteria parasyntrophica and Teretinema zuelzerae.</title>
        <authorList>
            <person name="Song Y."/>
            <person name="Brune A."/>
        </authorList>
    </citation>
    <scope>NUCLEOTIDE SEQUENCE</scope>
    <source>
        <strain evidence="2">DSM 1903</strain>
    </source>
</reference>
<dbReference type="RefSeq" id="WP_230756197.1">
    <property type="nucleotide sequence ID" value="NZ_JAINWA010000003.1"/>
</dbReference>